<feature type="domain" description="Helitron helicase-like" evidence="1">
    <location>
        <begin position="38"/>
        <end position="104"/>
    </location>
</feature>
<dbReference type="InterPro" id="IPR025476">
    <property type="entry name" value="Helitron_helicase-like"/>
</dbReference>
<accession>A0AAV6KNV8</accession>
<sequence length="496" mass="57557">MPLQYLLLFPYGTDGWRRSIEFTQATNVNRKAVSMREFYAFRLQFQDIEGKTLLQGGRLFQQFVVDCYAAIEQDRLNFVRCNQNILHSDLYSGLRDAVTAGDADAAEVDIYIIEYQKRGLLHSHIILTLAAEDKLNSPEEIDEVICAEIPNEVNDPLAFETTMRYMIHGPCGDGNLFAPRMVNGKCSKHYPKKFSEQTTVDENGFVIYRQRNFGKKYIVNGVEIDNRWVIPYNRDLIVKYNAHINLERCVHTKLIKYLYKYVHKGPDRATVVLENNVARTTGGGQYSYSMTDEYPSVERLQYHLPGEQSVLFKDSENIPEIINQPGIHDTMFTKWFQANIDHPLANHLTYEEFPRFWVWNKKEKEWKPQQQRMCIGKLNFAHPNSGERYYLRMMLTKVRGEKCYEDVRTINGVVYPTYKAACIALGLLDDDNEWGAALIEASTWASGSQLRNIFCSMLMFSEVTNPLELWENHWVDLTDDLQNKVRRLTGDVNLSL</sequence>
<dbReference type="Pfam" id="PF14214">
    <property type="entry name" value="Helitron_like_N"/>
    <property type="match status" value="1"/>
</dbReference>
<dbReference type="PANTHER" id="PTHR10492:SF57">
    <property type="entry name" value="ATP-DEPENDENT DNA HELICASE"/>
    <property type="match status" value="1"/>
</dbReference>
<organism evidence="2 3">
    <name type="scientific">Rhododendron griersonianum</name>
    <dbReference type="NCBI Taxonomy" id="479676"/>
    <lineage>
        <taxon>Eukaryota</taxon>
        <taxon>Viridiplantae</taxon>
        <taxon>Streptophyta</taxon>
        <taxon>Embryophyta</taxon>
        <taxon>Tracheophyta</taxon>
        <taxon>Spermatophyta</taxon>
        <taxon>Magnoliopsida</taxon>
        <taxon>eudicotyledons</taxon>
        <taxon>Gunneridae</taxon>
        <taxon>Pentapetalae</taxon>
        <taxon>asterids</taxon>
        <taxon>Ericales</taxon>
        <taxon>Ericaceae</taxon>
        <taxon>Ericoideae</taxon>
        <taxon>Rhodoreae</taxon>
        <taxon>Rhododendron</taxon>
    </lineage>
</organism>
<dbReference type="PANTHER" id="PTHR10492">
    <property type="match status" value="1"/>
</dbReference>
<protein>
    <recommendedName>
        <fullName evidence="1">Helitron helicase-like domain-containing protein</fullName>
    </recommendedName>
</protein>
<keyword evidence="3" id="KW-1185">Reference proteome</keyword>
<reference evidence="2" key="1">
    <citation type="submission" date="2020-08" db="EMBL/GenBank/DDBJ databases">
        <title>Plant Genome Project.</title>
        <authorList>
            <person name="Zhang R.-G."/>
        </authorList>
    </citation>
    <scope>NUCLEOTIDE SEQUENCE</scope>
    <source>
        <strain evidence="2">WSP0</strain>
        <tissue evidence="2">Leaf</tissue>
    </source>
</reference>
<dbReference type="AlphaFoldDB" id="A0AAV6KNV8"/>
<comment type="caution">
    <text evidence="2">The sequence shown here is derived from an EMBL/GenBank/DDBJ whole genome shotgun (WGS) entry which is preliminary data.</text>
</comment>
<proteinExistence type="predicted"/>
<name>A0AAV6KNV8_9ERIC</name>
<evidence type="ECO:0000259" key="1">
    <source>
        <dbReference type="Pfam" id="PF14214"/>
    </source>
</evidence>
<evidence type="ECO:0000313" key="3">
    <source>
        <dbReference type="Proteomes" id="UP000823749"/>
    </source>
</evidence>
<gene>
    <name evidence="2" type="ORF">RHGRI_011678</name>
</gene>
<dbReference type="Proteomes" id="UP000823749">
    <property type="component" value="Chromosome 4"/>
</dbReference>
<evidence type="ECO:0000313" key="2">
    <source>
        <dbReference type="EMBL" id="KAG5553887.1"/>
    </source>
</evidence>
<dbReference type="EMBL" id="JACTNZ010000004">
    <property type="protein sequence ID" value="KAG5553887.1"/>
    <property type="molecule type" value="Genomic_DNA"/>
</dbReference>